<dbReference type="Proteomes" id="UP000235584">
    <property type="component" value="Chromosome"/>
</dbReference>
<proteinExistence type="predicted"/>
<organism evidence="1 2">
    <name type="scientific">Bacteriovorax stolpii</name>
    <name type="common">Bdellovibrio stolpii</name>
    <dbReference type="NCBI Taxonomy" id="960"/>
    <lineage>
        <taxon>Bacteria</taxon>
        <taxon>Pseudomonadati</taxon>
        <taxon>Bdellovibrionota</taxon>
        <taxon>Bacteriovoracia</taxon>
        <taxon>Bacteriovoracales</taxon>
        <taxon>Bacteriovoracaceae</taxon>
        <taxon>Bacteriovorax</taxon>
    </lineage>
</organism>
<dbReference type="KEGG" id="bsto:C0V70_14010"/>
<dbReference type="SUPFAM" id="SSF52833">
    <property type="entry name" value="Thioredoxin-like"/>
    <property type="match status" value="1"/>
</dbReference>
<keyword evidence="2" id="KW-1185">Reference proteome</keyword>
<evidence type="ECO:0000313" key="2">
    <source>
        <dbReference type="Proteomes" id="UP000235584"/>
    </source>
</evidence>
<dbReference type="InterPro" id="IPR036249">
    <property type="entry name" value="Thioredoxin-like_sf"/>
</dbReference>
<gene>
    <name evidence="1" type="ORF">C0V70_14010</name>
</gene>
<protein>
    <submittedName>
        <fullName evidence="1">Uncharacterized protein</fullName>
    </submittedName>
</protein>
<reference evidence="1 2" key="1">
    <citation type="submission" date="2018-01" db="EMBL/GenBank/DDBJ databases">
        <title>Complete genome sequence of Bacteriovorax stolpii DSM12778.</title>
        <authorList>
            <person name="Tang B."/>
            <person name="Chang J."/>
        </authorList>
    </citation>
    <scope>NUCLEOTIDE SEQUENCE [LARGE SCALE GENOMIC DNA]</scope>
    <source>
        <strain evidence="1 2">DSM 12778</strain>
    </source>
</reference>
<dbReference type="EMBL" id="CP025704">
    <property type="protein sequence ID" value="AUN99197.1"/>
    <property type="molecule type" value="Genomic_DNA"/>
</dbReference>
<dbReference type="AlphaFoldDB" id="A0A2K9NUP4"/>
<sequence>MFIQSLILLLSTATSTVSASESMPWRTFTDMKCQKEFQQMAAEKFWDKEMFREQVSSYKETVYRNLSHTIGEWVEVHLKPKASAEVMLIKDTTLTRVTFNSSCDAQVKNENLPWDLDKIFNKKTAEDWTNDDLRNLVSSGKRGMIYYWSPKFTYSVYDLPRVEKLARKFGYEFTSVVDPRASKEEVEGALEVMKKYNRSKVRGVASNKSFNRNLAMDIHMRGGFNHFPVVYVYNNKMIHPRWITGVMKDNGLRTMANEMAGELK</sequence>
<accession>A0A2K9NUP4</accession>
<name>A0A2K9NUP4_BACTC</name>
<dbReference type="RefSeq" id="WP_102244488.1">
    <property type="nucleotide sequence ID" value="NZ_CP025704.1"/>
</dbReference>
<evidence type="ECO:0000313" key="1">
    <source>
        <dbReference type="EMBL" id="AUN99197.1"/>
    </source>
</evidence>